<dbReference type="GO" id="GO:0045786">
    <property type="term" value="P:negative regulation of cell cycle"/>
    <property type="evidence" value="ECO:0007669"/>
    <property type="project" value="TreeGrafter"/>
</dbReference>
<organism evidence="7 8">
    <name type="scientific">Chanos chanos</name>
    <name type="common">Milkfish</name>
    <name type="synonym">Mugil chanos</name>
    <dbReference type="NCBI Taxonomy" id="29144"/>
    <lineage>
        <taxon>Eukaryota</taxon>
        <taxon>Metazoa</taxon>
        <taxon>Chordata</taxon>
        <taxon>Craniata</taxon>
        <taxon>Vertebrata</taxon>
        <taxon>Euteleostomi</taxon>
        <taxon>Actinopterygii</taxon>
        <taxon>Neopterygii</taxon>
        <taxon>Teleostei</taxon>
        <taxon>Ostariophysi</taxon>
        <taxon>Gonorynchiformes</taxon>
        <taxon>Chanidae</taxon>
        <taxon>Chanos</taxon>
    </lineage>
</organism>
<dbReference type="FunCoup" id="A0A6J2VG81">
    <property type="interactions" value="991"/>
</dbReference>
<dbReference type="GO" id="GO:0008156">
    <property type="term" value="P:negative regulation of DNA replication"/>
    <property type="evidence" value="ECO:0007669"/>
    <property type="project" value="TreeGrafter"/>
</dbReference>
<dbReference type="RefSeq" id="XP_030631950.1">
    <property type="nucleotide sequence ID" value="XM_030776090.1"/>
</dbReference>
<evidence type="ECO:0000256" key="1">
    <source>
        <dbReference type="ARBA" id="ARBA00004123"/>
    </source>
</evidence>
<keyword evidence="2 5" id="KW-0175">Coiled coil</keyword>
<dbReference type="AlphaFoldDB" id="A0A6J2VG81"/>
<dbReference type="InParanoid" id="A0A6J2VG81"/>
<dbReference type="GeneID" id="115813592"/>
<evidence type="ECO:0000256" key="5">
    <source>
        <dbReference type="SAM" id="Coils"/>
    </source>
</evidence>
<evidence type="ECO:0000256" key="4">
    <source>
        <dbReference type="ARBA" id="ARBA00023306"/>
    </source>
</evidence>
<name>A0A6J2VG81_CHACN</name>
<dbReference type="PANTHER" id="PTHR13372:SF2">
    <property type="entry name" value="GEMININ COILED-COIL DOMAIN-CONTAINING PROTEIN 1"/>
    <property type="match status" value="1"/>
</dbReference>
<accession>A0A6J2VG81</accession>
<comment type="subcellular location">
    <subcellularLocation>
        <location evidence="1">Nucleus</location>
    </subcellularLocation>
</comment>
<reference evidence="8" key="1">
    <citation type="submission" date="2025-08" db="UniProtKB">
        <authorList>
            <consortium name="RefSeq"/>
        </authorList>
    </citation>
    <scope>IDENTIFICATION</scope>
</reference>
<dbReference type="InterPro" id="IPR059237">
    <property type="entry name" value="GemC1_CC"/>
</dbReference>
<feature type="compositionally biased region" description="Basic and acidic residues" evidence="6">
    <location>
        <begin position="321"/>
        <end position="333"/>
    </location>
</feature>
<dbReference type="PANTHER" id="PTHR13372">
    <property type="entry name" value="GEMININ"/>
    <property type="match status" value="1"/>
</dbReference>
<evidence type="ECO:0000256" key="2">
    <source>
        <dbReference type="ARBA" id="ARBA00023054"/>
    </source>
</evidence>
<feature type="region of interest" description="Disordered" evidence="6">
    <location>
        <begin position="199"/>
        <end position="240"/>
    </location>
</feature>
<dbReference type="CTD" id="647309"/>
<protein>
    <submittedName>
        <fullName evidence="8">Geminin coiled-coil domain-containing protein 1</fullName>
    </submittedName>
</protein>
<evidence type="ECO:0000256" key="3">
    <source>
        <dbReference type="ARBA" id="ARBA00023242"/>
    </source>
</evidence>
<keyword evidence="4" id="KW-0131">Cell cycle</keyword>
<gene>
    <name evidence="8" type="primary">gmnc</name>
</gene>
<dbReference type="GO" id="GO:0005634">
    <property type="term" value="C:nucleus"/>
    <property type="evidence" value="ECO:0007669"/>
    <property type="project" value="UniProtKB-SubCell"/>
</dbReference>
<keyword evidence="3" id="KW-0539">Nucleus</keyword>
<evidence type="ECO:0000313" key="7">
    <source>
        <dbReference type="Proteomes" id="UP000504632"/>
    </source>
</evidence>
<feature type="compositionally biased region" description="Polar residues" evidence="6">
    <location>
        <begin position="218"/>
        <end position="240"/>
    </location>
</feature>
<feature type="region of interest" description="Disordered" evidence="6">
    <location>
        <begin position="297"/>
        <end position="356"/>
    </location>
</feature>
<feature type="compositionally biased region" description="Low complexity" evidence="6">
    <location>
        <begin position="335"/>
        <end position="346"/>
    </location>
</feature>
<evidence type="ECO:0000256" key="6">
    <source>
        <dbReference type="SAM" id="MobiDB-lite"/>
    </source>
</evidence>
<evidence type="ECO:0000313" key="8">
    <source>
        <dbReference type="RefSeq" id="XP_030631950.1"/>
    </source>
</evidence>
<sequence length="403" mass="44144">MLSCQDLSFVGGQRYDCPYSASASPDSSVDVSTTTLVPLWDACPLDNAACQHEPPRKETQHEYDHGTVHNPTWADQLSPQLQRNKQLQDTLMQREEELARLQEENNKLKEFLNSSYVKSLQEKSKKFLPIQNSGVRQRKRTLTREGHFPNLGHLLARADGKRTCRNLSLEFCSAEEIAATPPVDSWILETLGLRDVDTIDPDSSYSSPTGDPRPLFTSPVSKTNLGDSYSPTALDSTASYSPDVNSIRELTSIVGSSGSFSQSMDTCTSYSASASSSSEFSTLDPSVLYTVSSSGSSVSALHSSSPPEHLTPPRASSTPHRAQDFGSEQHYDTLSRVSSSPAGVSSELFSPPRTTRSRTDLAFSMSLSPQNSVKTHSFPQGQAFIRKDAQGGWNFTWVPKQCS</sequence>
<keyword evidence="7" id="KW-1185">Reference proteome</keyword>
<proteinExistence type="predicted"/>
<dbReference type="OrthoDB" id="8923917at2759"/>
<feature type="coiled-coil region" evidence="5">
    <location>
        <begin position="84"/>
        <end position="114"/>
    </location>
</feature>
<dbReference type="Proteomes" id="UP000504632">
    <property type="component" value="Chromosome 6"/>
</dbReference>
<dbReference type="Gene3D" id="1.20.5.1180">
    <property type="entry name" value="Geminin coiled-coil domain"/>
    <property type="match status" value="1"/>
</dbReference>
<dbReference type="CDD" id="cd22588">
    <property type="entry name" value="GemC1_CC"/>
    <property type="match status" value="1"/>
</dbReference>